<proteinExistence type="predicted"/>
<protein>
    <recommendedName>
        <fullName evidence="3">ATP synthase F0 subunit 8</fullName>
    </recommendedName>
</protein>
<comment type="caution">
    <text evidence="1">The sequence shown here is derived from an EMBL/GenBank/DDBJ whole genome shotgun (WGS) entry which is preliminary data.</text>
</comment>
<dbReference type="Proteomes" id="UP001162131">
    <property type="component" value="Unassembled WGS sequence"/>
</dbReference>
<sequence>MKIKVSPCRVWAEAFLLWSLILLMTAFLAKQLEIQIFGQIESKISARRISLNKRYLTEKIARGKLNLEEISLEEENLSIL</sequence>
<dbReference type="AlphaFoldDB" id="A0AAU9JIG8"/>
<evidence type="ECO:0000313" key="2">
    <source>
        <dbReference type="Proteomes" id="UP001162131"/>
    </source>
</evidence>
<reference evidence="1" key="1">
    <citation type="submission" date="2021-09" db="EMBL/GenBank/DDBJ databases">
        <authorList>
            <consortium name="AG Swart"/>
            <person name="Singh M."/>
            <person name="Singh A."/>
            <person name="Seah K."/>
            <person name="Emmerich C."/>
        </authorList>
    </citation>
    <scope>NUCLEOTIDE SEQUENCE</scope>
    <source>
        <strain evidence="1">ATCC30299</strain>
    </source>
</reference>
<dbReference type="EMBL" id="CAJZBQ010000038">
    <property type="protein sequence ID" value="CAG9325363.1"/>
    <property type="molecule type" value="Genomic_DNA"/>
</dbReference>
<evidence type="ECO:0000313" key="1">
    <source>
        <dbReference type="EMBL" id="CAG9325363.1"/>
    </source>
</evidence>
<organism evidence="1 2">
    <name type="scientific">Blepharisma stoltei</name>
    <dbReference type="NCBI Taxonomy" id="1481888"/>
    <lineage>
        <taxon>Eukaryota</taxon>
        <taxon>Sar</taxon>
        <taxon>Alveolata</taxon>
        <taxon>Ciliophora</taxon>
        <taxon>Postciliodesmatophora</taxon>
        <taxon>Heterotrichea</taxon>
        <taxon>Heterotrichida</taxon>
        <taxon>Blepharismidae</taxon>
        <taxon>Blepharisma</taxon>
    </lineage>
</organism>
<accession>A0AAU9JIG8</accession>
<evidence type="ECO:0008006" key="3">
    <source>
        <dbReference type="Google" id="ProtNLM"/>
    </source>
</evidence>
<keyword evidence="2" id="KW-1185">Reference proteome</keyword>
<gene>
    <name evidence="1" type="ORF">BSTOLATCC_MIC38624</name>
</gene>
<name>A0AAU9JIG8_9CILI</name>